<organism evidence="6 7">
    <name type="scientific">Austropuccinia psidii MF-1</name>
    <dbReference type="NCBI Taxonomy" id="1389203"/>
    <lineage>
        <taxon>Eukaryota</taxon>
        <taxon>Fungi</taxon>
        <taxon>Dikarya</taxon>
        <taxon>Basidiomycota</taxon>
        <taxon>Pucciniomycotina</taxon>
        <taxon>Pucciniomycetes</taxon>
        <taxon>Pucciniales</taxon>
        <taxon>Sphaerophragmiaceae</taxon>
        <taxon>Austropuccinia</taxon>
    </lineage>
</organism>
<comment type="caution">
    <text evidence="6">The sequence shown here is derived from an EMBL/GenBank/DDBJ whole genome shotgun (WGS) entry which is preliminary data.</text>
</comment>
<keyword evidence="2 4" id="KW-0863">Zinc-finger</keyword>
<dbReference type="InterPro" id="IPR007853">
    <property type="entry name" value="Znf_DNL-typ"/>
</dbReference>
<evidence type="ECO:0000259" key="5">
    <source>
        <dbReference type="PROSITE" id="PS51501"/>
    </source>
</evidence>
<sequence length="192" mass="22193">MLINKFSMKFSKSIRLFQNLTKSQHFPSGRFVKSAYNSLGSSKNQTLFSINSCFDSRILSSKSIFNLRHYSDSINSKKNLVSYQKPRMRIQFTCTASTNQNQNSNHQCGHRNDHEFSSHAYHHGIVIVQCPACLNRHLIADHLQWFTSNKTSNDPNFFNDHKTIVDLMKSKGQNVKRGKINQEGKILEFFND</sequence>
<evidence type="ECO:0000256" key="1">
    <source>
        <dbReference type="ARBA" id="ARBA00022723"/>
    </source>
</evidence>
<keyword evidence="3" id="KW-0862">Zinc</keyword>
<dbReference type="Proteomes" id="UP000765509">
    <property type="component" value="Unassembled WGS sequence"/>
</dbReference>
<keyword evidence="1" id="KW-0479">Metal-binding</keyword>
<evidence type="ECO:0000256" key="3">
    <source>
        <dbReference type="ARBA" id="ARBA00022833"/>
    </source>
</evidence>
<name>A0A9Q3FKI3_9BASI</name>
<feature type="domain" description="DNL-type" evidence="5">
    <location>
        <begin position="83"/>
        <end position="192"/>
    </location>
</feature>
<keyword evidence="7" id="KW-1185">Reference proteome</keyword>
<dbReference type="GO" id="GO:0008270">
    <property type="term" value="F:zinc ion binding"/>
    <property type="evidence" value="ECO:0007669"/>
    <property type="project" value="UniProtKB-KW"/>
</dbReference>
<dbReference type="GO" id="GO:0030150">
    <property type="term" value="P:protein import into mitochondrial matrix"/>
    <property type="evidence" value="ECO:0007669"/>
    <property type="project" value="TreeGrafter"/>
</dbReference>
<dbReference type="PROSITE" id="PS51501">
    <property type="entry name" value="ZF_DNL"/>
    <property type="match status" value="1"/>
</dbReference>
<dbReference type="GO" id="GO:0051087">
    <property type="term" value="F:protein-folding chaperone binding"/>
    <property type="evidence" value="ECO:0007669"/>
    <property type="project" value="TreeGrafter"/>
</dbReference>
<evidence type="ECO:0000256" key="4">
    <source>
        <dbReference type="PROSITE-ProRule" id="PRU00834"/>
    </source>
</evidence>
<dbReference type="GO" id="GO:0005739">
    <property type="term" value="C:mitochondrion"/>
    <property type="evidence" value="ECO:0007669"/>
    <property type="project" value="TreeGrafter"/>
</dbReference>
<gene>
    <name evidence="6" type="ORF">O181_080244</name>
</gene>
<evidence type="ECO:0000256" key="2">
    <source>
        <dbReference type="ARBA" id="ARBA00022771"/>
    </source>
</evidence>
<evidence type="ECO:0000313" key="7">
    <source>
        <dbReference type="Proteomes" id="UP000765509"/>
    </source>
</evidence>
<dbReference type="Pfam" id="PF05180">
    <property type="entry name" value="zf-DNL"/>
    <property type="match status" value="1"/>
</dbReference>
<evidence type="ECO:0000313" key="6">
    <source>
        <dbReference type="EMBL" id="MBW0540529.1"/>
    </source>
</evidence>
<dbReference type="GO" id="GO:0006457">
    <property type="term" value="P:protein folding"/>
    <property type="evidence" value="ECO:0007669"/>
    <property type="project" value="TreeGrafter"/>
</dbReference>
<dbReference type="InterPro" id="IPR024158">
    <property type="entry name" value="Mt_import_TIM15"/>
</dbReference>
<dbReference type="OrthoDB" id="512667at2759"/>
<dbReference type="AlphaFoldDB" id="A0A9Q3FKI3"/>
<reference evidence="6" key="1">
    <citation type="submission" date="2021-03" db="EMBL/GenBank/DDBJ databases">
        <title>Draft genome sequence of rust myrtle Austropuccinia psidii MF-1, a brazilian biotype.</title>
        <authorList>
            <person name="Quecine M.C."/>
            <person name="Pachon D.M.R."/>
            <person name="Bonatelli M.L."/>
            <person name="Correr F.H."/>
            <person name="Franceschini L.M."/>
            <person name="Leite T.F."/>
            <person name="Margarido G.R.A."/>
            <person name="Almeida C.A."/>
            <person name="Ferrarezi J.A."/>
            <person name="Labate C.A."/>
        </authorList>
    </citation>
    <scope>NUCLEOTIDE SEQUENCE</scope>
    <source>
        <strain evidence="6">MF-1</strain>
    </source>
</reference>
<protein>
    <recommendedName>
        <fullName evidence="5">DNL-type domain-containing protein</fullName>
    </recommendedName>
</protein>
<proteinExistence type="predicted"/>
<dbReference type="PANTHER" id="PTHR20922:SF13">
    <property type="entry name" value="DNL-TYPE ZINC FINGER PROTEIN"/>
    <property type="match status" value="1"/>
</dbReference>
<dbReference type="PANTHER" id="PTHR20922">
    <property type="entry name" value="DNL-TYPE ZINC FINGER PROTEIN"/>
    <property type="match status" value="1"/>
</dbReference>
<dbReference type="GO" id="GO:0050821">
    <property type="term" value="P:protein stabilization"/>
    <property type="evidence" value="ECO:0007669"/>
    <property type="project" value="TreeGrafter"/>
</dbReference>
<dbReference type="EMBL" id="AVOT02045177">
    <property type="protein sequence ID" value="MBW0540529.1"/>
    <property type="molecule type" value="Genomic_DNA"/>
</dbReference>
<accession>A0A9Q3FKI3</accession>